<dbReference type="SUPFAM" id="SSF54285">
    <property type="entry name" value="MoaD/ThiS"/>
    <property type="match status" value="1"/>
</dbReference>
<gene>
    <name evidence="2" type="ORF">SAMN02745133_02946</name>
</gene>
<dbReference type="STRING" id="1121429.SAMN02745133_02946"/>
<dbReference type="Gene3D" id="3.10.20.30">
    <property type="match status" value="1"/>
</dbReference>
<dbReference type="EMBL" id="FQUY01000033">
    <property type="protein sequence ID" value="SHF54839.1"/>
    <property type="molecule type" value="Genomic_DNA"/>
</dbReference>
<keyword evidence="3" id="KW-1185">Reference proteome</keyword>
<dbReference type="OrthoDB" id="9801945at2"/>
<organism evidence="2 3">
    <name type="scientific">Desulforamulus putei DSM 12395</name>
    <dbReference type="NCBI Taxonomy" id="1121429"/>
    <lineage>
        <taxon>Bacteria</taxon>
        <taxon>Bacillati</taxon>
        <taxon>Bacillota</taxon>
        <taxon>Clostridia</taxon>
        <taxon>Eubacteriales</taxon>
        <taxon>Peptococcaceae</taxon>
        <taxon>Desulforamulus</taxon>
    </lineage>
</organism>
<feature type="domain" description="Ubiquitin Mut7-C" evidence="1">
    <location>
        <begin position="23"/>
        <end position="73"/>
    </location>
</feature>
<dbReference type="InterPro" id="IPR012675">
    <property type="entry name" value="Beta-grasp_dom_sf"/>
</dbReference>
<dbReference type="InterPro" id="IPR016155">
    <property type="entry name" value="Mopterin_synth/thiamin_S_b"/>
</dbReference>
<dbReference type="CDD" id="cd17040">
    <property type="entry name" value="Ubl_MoaD_like"/>
    <property type="match status" value="1"/>
</dbReference>
<accession>A0A1M5CJE4</accession>
<dbReference type="AlphaFoldDB" id="A0A1M5CJE4"/>
<dbReference type="Proteomes" id="UP000184148">
    <property type="component" value="Unassembled WGS sequence"/>
</dbReference>
<sequence length="77" mass="8827">MQVQVKLLGVLSINFPSYRNFHYVEFKEGGTIRDLLEYLGVPFNEVHFISVNAKMQTQDYILKDGDKVIFFPQVSGG</sequence>
<reference evidence="3" key="1">
    <citation type="submission" date="2016-11" db="EMBL/GenBank/DDBJ databases">
        <authorList>
            <person name="Varghese N."/>
            <person name="Submissions S."/>
        </authorList>
    </citation>
    <scope>NUCLEOTIDE SEQUENCE [LARGE SCALE GENOMIC DNA]</scope>
    <source>
        <strain evidence="3">DSM 12395</strain>
    </source>
</reference>
<proteinExistence type="predicted"/>
<evidence type="ECO:0000313" key="2">
    <source>
        <dbReference type="EMBL" id="SHF54839.1"/>
    </source>
</evidence>
<evidence type="ECO:0000259" key="1">
    <source>
        <dbReference type="Pfam" id="PF14451"/>
    </source>
</evidence>
<dbReference type="InterPro" id="IPR027798">
    <property type="entry name" value="Ub_Mut7C"/>
</dbReference>
<dbReference type="RefSeq" id="WP_073240115.1">
    <property type="nucleotide sequence ID" value="NZ_FQUY01000033.1"/>
</dbReference>
<name>A0A1M5CJE4_9FIRM</name>
<protein>
    <submittedName>
        <fullName evidence="2">Molybdopterin synthase sulfur carrier subunit</fullName>
    </submittedName>
</protein>
<dbReference type="Pfam" id="PF14451">
    <property type="entry name" value="Ub-Mut7C"/>
    <property type="match status" value="1"/>
</dbReference>
<evidence type="ECO:0000313" key="3">
    <source>
        <dbReference type="Proteomes" id="UP000184148"/>
    </source>
</evidence>